<feature type="domain" description="CBS" evidence="10">
    <location>
        <begin position="267"/>
        <end position="328"/>
    </location>
</feature>
<evidence type="ECO:0000256" key="8">
    <source>
        <dbReference type="PROSITE-ProRule" id="PRU00703"/>
    </source>
</evidence>
<keyword evidence="6 9" id="KW-1133">Transmembrane helix</keyword>
<keyword evidence="8" id="KW-0129">CBS domain</keyword>
<dbReference type="SMART" id="SM00924">
    <property type="entry name" value="MgtE_N"/>
    <property type="match status" value="2"/>
</dbReference>
<dbReference type="Gene3D" id="1.10.357.20">
    <property type="entry name" value="SLC41 divalent cation transporters, integral membrane domain"/>
    <property type="match status" value="1"/>
</dbReference>
<evidence type="ECO:0000256" key="5">
    <source>
        <dbReference type="ARBA" id="ARBA00022842"/>
    </source>
</evidence>
<evidence type="ECO:0000256" key="1">
    <source>
        <dbReference type="ARBA" id="ARBA00004141"/>
    </source>
</evidence>
<sequence>MTNPEKKHILYKESIKREVTALKEKILSFLDDERYEDLQALIDNATKEELAKVLETLDEDHLAKLFDCLDKELAADVFVLLKQETQKMLLEHFSDIEMQEVTEEILDEKPEELLESMPLDVVQEVLLKADPEQRNDKIVEILNFLEYKKFVQLKPLLSELKPMDIAEIFAEIDEEKLPLIFRLLPKELAAETFVEMNSTQQELLIRSFSDHELKLILEDLFVDDTVDLIEEMPANVVKRILMQADSETRKSINEILKYPKDSAGSIMTTECISLRQDMTVQQCFEKIRAQAIDKETIYTCYVTDNQKKLLGIVTVKDLLLHSYNERVEDFMQDNFVYADTLTDKEDVANTLSKYDLLSIPVVDQENLLVGIVTVDDALDVITEEATEDISFINAVTPSDKPYLETGVFRIYLHRIPWLLILMISATFTGLILNTYEAMLSTLLVACVPMIMGTGGNAGSQASVTVIRGMALDEIRPRDILSVIWKEIRVSLLVSVSVGFVCFAKLQLIDRFIFGYPYTLLYSAAVGVAIMFGVIVAKIVGCCIPILAKTLKIDPAVFANPFITTFTDVLSLLIFCGVTLGLFGLGTV</sequence>
<dbReference type="InterPro" id="IPR006667">
    <property type="entry name" value="SLC41_membr_dom"/>
</dbReference>
<organism evidence="11 12">
    <name type="scientific">Candidatus Borkfalkia ceftriaxoniphila</name>
    <dbReference type="NCBI Taxonomy" id="2508949"/>
    <lineage>
        <taxon>Bacteria</taxon>
        <taxon>Bacillati</taxon>
        <taxon>Bacillota</taxon>
        <taxon>Clostridia</taxon>
        <taxon>Christensenellales</taxon>
        <taxon>Christensenellaceae</taxon>
        <taxon>Candidatus Borkfalkia</taxon>
    </lineage>
</organism>
<evidence type="ECO:0000256" key="2">
    <source>
        <dbReference type="ARBA" id="ARBA00009749"/>
    </source>
</evidence>
<keyword evidence="9" id="KW-0479">Metal-binding</keyword>
<keyword evidence="3 9" id="KW-0813">Transport</keyword>
<dbReference type="EMBL" id="SDOZ01000002">
    <property type="protein sequence ID" value="RXZ61207.1"/>
    <property type="molecule type" value="Genomic_DNA"/>
</dbReference>
<dbReference type="InterPro" id="IPR046342">
    <property type="entry name" value="CBS_dom_sf"/>
</dbReference>
<feature type="domain" description="CBS" evidence="10">
    <location>
        <begin position="331"/>
        <end position="387"/>
    </location>
</feature>
<dbReference type="Gene3D" id="3.10.580.10">
    <property type="entry name" value="CBS-domain"/>
    <property type="match status" value="1"/>
</dbReference>
<gene>
    <name evidence="11" type="primary">mgtE</name>
    <name evidence="11" type="ORF">ESZ91_02145</name>
</gene>
<comment type="similarity">
    <text evidence="2 9">Belongs to the SLC41A transporter family.</text>
</comment>
<evidence type="ECO:0000313" key="12">
    <source>
        <dbReference type="Proteomes" id="UP000291269"/>
    </source>
</evidence>
<dbReference type="CDD" id="cd04606">
    <property type="entry name" value="CBS_pair_Mg_transporter"/>
    <property type="match status" value="1"/>
</dbReference>
<comment type="subcellular location">
    <subcellularLocation>
        <location evidence="9">Cell membrane</location>
        <topology evidence="9">Multi-pass membrane protein</topology>
    </subcellularLocation>
    <subcellularLocation>
        <location evidence="1">Membrane</location>
        <topology evidence="1">Multi-pass membrane protein</topology>
    </subcellularLocation>
</comment>
<dbReference type="SUPFAM" id="SSF158791">
    <property type="entry name" value="MgtE N-terminal domain-like"/>
    <property type="match status" value="2"/>
</dbReference>
<dbReference type="SMART" id="SM00116">
    <property type="entry name" value="CBS"/>
    <property type="match status" value="2"/>
</dbReference>
<dbReference type="SUPFAM" id="SSF161093">
    <property type="entry name" value="MgtE membrane domain-like"/>
    <property type="match status" value="1"/>
</dbReference>
<dbReference type="GO" id="GO:0015095">
    <property type="term" value="F:magnesium ion transmembrane transporter activity"/>
    <property type="evidence" value="ECO:0007669"/>
    <property type="project" value="UniProtKB-UniRule"/>
</dbReference>
<dbReference type="PROSITE" id="PS51371">
    <property type="entry name" value="CBS"/>
    <property type="match status" value="2"/>
</dbReference>
<dbReference type="PANTHER" id="PTHR43773">
    <property type="entry name" value="MAGNESIUM TRANSPORTER MGTE"/>
    <property type="match status" value="1"/>
</dbReference>
<keyword evidence="9" id="KW-1003">Cell membrane</keyword>
<evidence type="ECO:0000256" key="3">
    <source>
        <dbReference type="ARBA" id="ARBA00022448"/>
    </source>
</evidence>
<dbReference type="GO" id="GO:0046872">
    <property type="term" value="F:metal ion binding"/>
    <property type="evidence" value="ECO:0007669"/>
    <property type="project" value="UniProtKB-KW"/>
</dbReference>
<comment type="caution">
    <text evidence="9">Lacks conserved residue(s) required for the propagation of feature annotation.</text>
</comment>
<dbReference type="OrthoDB" id="9790355at2"/>
<evidence type="ECO:0000256" key="6">
    <source>
        <dbReference type="ARBA" id="ARBA00022989"/>
    </source>
</evidence>
<dbReference type="InterPro" id="IPR006668">
    <property type="entry name" value="Mg_transptr_MgtE_intracell_dom"/>
</dbReference>
<dbReference type="InterPro" id="IPR006669">
    <property type="entry name" value="MgtE_transporter"/>
</dbReference>
<comment type="function">
    <text evidence="9">Acts as a magnesium transporter.</text>
</comment>
<evidence type="ECO:0000256" key="7">
    <source>
        <dbReference type="ARBA" id="ARBA00023136"/>
    </source>
</evidence>
<dbReference type="NCBIfam" id="TIGR00400">
    <property type="entry name" value="mgtE"/>
    <property type="match status" value="1"/>
</dbReference>
<comment type="caution">
    <text evidence="11">The sequence shown here is derived from an EMBL/GenBank/DDBJ whole genome shotgun (WGS) entry which is preliminary data.</text>
</comment>
<keyword evidence="7 9" id="KW-0472">Membrane</keyword>
<comment type="subunit">
    <text evidence="9">Homodimer.</text>
</comment>
<protein>
    <recommendedName>
        <fullName evidence="9">Magnesium transporter MgtE</fullName>
    </recommendedName>
</protein>
<dbReference type="Pfam" id="PF01769">
    <property type="entry name" value="MgtE"/>
    <property type="match status" value="1"/>
</dbReference>
<reference evidence="11 12" key="1">
    <citation type="journal article" date="2019" name="Gut">
        <title>Antibiotics-induced monodominance of a novel gut bacterial order.</title>
        <authorList>
            <person name="Hildebrand F."/>
            <person name="Moitinho-Silva L."/>
            <person name="Blasche S."/>
            <person name="Jahn M.T."/>
            <person name="Gossmann T.I."/>
            <person name="Heuerta-Cepas J."/>
            <person name="Hercog R."/>
            <person name="Luetge M."/>
            <person name="Bahram M."/>
            <person name="Pryszlak A."/>
            <person name="Alves R.J."/>
            <person name="Waszak S.M."/>
            <person name="Zhu A."/>
            <person name="Ye L."/>
            <person name="Costea P.I."/>
            <person name="Aalvink S."/>
            <person name="Belzer C."/>
            <person name="Forslund S.K."/>
            <person name="Sunagawa S."/>
            <person name="Hentschel U."/>
            <person name="Merten C."/>
            <person name="Patil K.R."/>
            <person name="Benes V."/>
            <person name="Bork P."/>
        </authorList>
    </citation>
    <scope>NUCLEOTIDE SEQUENCE [LARGE SCALE GENOMIC DNA]</scope>
    <source>
        <strain evidence="11 12">HDS1380</strain>
    </source>
</reference>
<keyword evidence="5 9" id="KW-0460">Magnesium</keyword>
<dbReference type="Proteomes" id="UP000291269">
    <property type="component" value="Unassembled WGS sequence"/>
</dbReference>
<proteinExistence type="inferred from homology"/>
<keyword evidence="12" id="KW-1185">Reference proteome</keyword>
<feature type="transmembrane region" description="Helical" evidence="9">
    <location>
        <begin position="415"/>
        <end position="435"/>
    </location>
</feature>
<evidence type="ECO:0000256" key="9">
    <source>
        <dbReference type="RuleBase" id="RU362011"/>
    </source>
</evidence>
<dbReference type="InterPro" id="IPR036739">
    <property type="entry name" value="SLC41_membr_dom_sf"/>
</dbReference>
<accession>A0A4Q2KB57</accession>
<keyword evidence="4 9" id="KW-0812">Transmembrane</keyword>
<evidence type="ECO:0000256" key="4">
    <source>
        <dbReference type="ARBA" id="ARBA00022692"/>
    </source>
</evidence>
<name>A0A4Q2KB57_9FIRM</name>
<dbReference type="PANTHER" id="PTHR43773:SF1">
    <property type="entry name" value="MAGNESIUM TRANSPORTER MGTE"/>
    <property type="match status" value="1"/>
</dbReference>
<dbReference type="Pfam" id="PF00571">
    <property type="entry name" value="CBS"/>
    <property type="match status" value="2"/>
</dbReference>
<feature type="transmembrane region" description="Helical" evidence="9">
    <location>
        <begin position="568"/>
        <end position="585"/>
    </location>
</feature>
<dbReference type="InterPro" id="IPR000644">
    <property type="entry name" value="CBS_dom"/>
</dbReference>
<dbReference type="Pfam" id="PF03448">
    <property type="entry name" value="MgtE_N"/>
    <property type="match status" value="2"/>
</dbReference>
<dbReference type="Gene3D" id="1.25.60.10">
    <property type="entry name" value="MgtE N-terminal domain-like"/>
    <property type="match status" value="2"/>
</dbReference>
<dbReference type="SUPFAM" id="SSF54631">
    <property type="entry name" value="CBS-domain pair"/>
    <property type="match status" value="1"/>
</dbReference>
<feature type="transmembrane region" description="Helical" evidence="9">
    <location>
        <begin position="441"/>
        <end position="466"/>
    </location>
</feature>
<dbReference type="AlphaFoldDB" id="A0A4Q2KB57"/>
<feature type="transmembrane region" description="Helical" evidence="9">
    <location>
        <begin position="519"/>
        <end position="547"/>
    </location>
</feature>
<evidence type="ECO:0000313" key="11">
    <source>
        <dbReference type="EMBL" id="RXZ61207.1"/>
    </source>
</evidence>
<evidence type="ECO:0000259" key="10">
    <source>
        <dbReference type="PROSITE" id="PS51371"/>
    </source>
</evidence>
<dbReference type="GO" id="GO:0005886">
    <property type="term" value="C:plasma membrane"/>
    <property type="evidence" value="ECO:0007669"/>
    <property type="project" value="UniProtKB-SubCell"/>
</dbReference>
<dbReference type="InterPro" id="IPR038076">
    <property type="entry name" value="MgtE_N_sf"/>
</dbReference>